<feature type="coiled-coil region" evidence="1">
    <location>
        <begin position="404"/>
        <end position="446"/>
    </location>
</feature>
<dbReference type="OrthoDB" id="62528at2759"/>
<evidence type="ECO:0000256" key="1">
    <source>
        <dbReference type="SAM" id="Coils"/>
    </source>
</evidence>
<proteinExistence type="predicted"/>
<evidence type="ECO:0000256" key="2">
    <source>
        <dbReference type="SAM" id="MobiDB-lite"/>
    </source>
</evidence>
<feature type="domain" description="SPEF2 C-terminal" evidence="4">
    <location>
        <begin position="1270"/>
        <end position="1420"/>
    </location>
</feature>
<gene>
    <name evidence="5" type="ORF">Poli38472_013896</name>
</gene>
<dbReference type="InterPro" id="IPR036872">
    <property type="entry name" value="CH_dom_sf"/>
</dbReference>
<feature type="compositionally biased region" description="Low complexity" evidence="2">
    <location>
        <begin position="768"/>
        <end position="786"/>
    </location>
</feature>
<dbReference type="Proteomes" id="UP000794436">
    <property type="component" value="Unassembled WGS sequence"/>
</dbReference>
<evidence type="ECO:0000313" key="6">
    <source>
        <dbReference type="Proteomes" id="UP000794436"/>
    </source>
</evidence>
<reference evidence="5" key="1">
    <citation type="submission" date="2019-03" db="EMBL/GenBank/DDBJ databases">
        <title>Long read genome sequence of the mycoparasitic Pythium oligandrum ATCC 38472 isolated from sugarbeet rhizosphere.</title>
        <authorList>
            <person name="Gaulin E."/>
        </authorList>
    </citation>
    <scope>NUCLEOTIDE SEQUENCE</scope>
    <source>
        <strain evidence="5">ATCC 38472_TT</strain>
    </source>
</reference>
<dbReference type="PANTHER" id="PTHR14919:SF0">
    <property type="entry name" value="SPERM FLAGELLAR PROTEIN 2"/>
    <property type="match status" value="1"/>
</dbReference>
<evidence type="ECO:0000259" key="3">
    <source>
        <dbReference type="Pfam" id="PF06294"/>
    </source>
</evidence>
<dbReference type="Gene3D" id="1.10.418.10">
    <property type="entry name" value="Calponin-like domain"/>
    <property type="match status" value="1"/>
</dbReference>
<dbReference type="InterPro" id="IPR027417">
    <property type="entry name" value="P-loop_NTPase"/>
</dbReference>
<feature type="compositionally biased region" description="Basic and acidic residues" evidence="2">
    <location>
        <begin position="373"/>
        <end position="390"/>
    </location>
</feature>
<dbReference type="EMBL" id="SPLM01000149">
    <property type="protein sequence ID" value="TMW55134.1"/>
    <property type="molecule type" value="Genomic_DNA"/>
</dbReference>
<dbReference type="Gene3D" id="3.40.50.300">
    <property type="entry name" value="P-loop containing nucleotide triphosphate hydrolases"/>
    <property type="match status" value="1"/>
</dbReference>
<feature type="domain" description="CH-like" evidence="3">
    <location>
        <begin position="5"/>
        <end position="101"/>
    </location>
</feature>
<feature type="region of interest" description="Disordered" evidence="2">
    <location>
        <begin position="357"/>
        <end position="391"/>
    </location>
</feature>
<evidence type="ECO:0008006" key="7">
    <source>
        <dbReference type="Google" id="ProtNLM"/>
    </source>
</evidence>
<feature type="region of interest" description="Disordered" evidence="2">
    <location>
        <begin position="768"/>
        <end position="792"/>
    </location>
</feature>
<feature type="compositionally biased region" description="Polar residues" evidence="2">
    <location>
        <begin position="362"/>
        <end position="371"/>
    </location>
</feature>
<dbReference type="Pfam" id="PF06294">
    <property type="entry name" value="CH_2"/>
    <property type="match status" value="1"/>
</dbReference>
<accession>A0A8K1C290</accession>
<name>A0A8K1C290_PYTOL</name>
<organism evidence="5 6">
    <name type="scientific">Pythium oligandrum</name>
    <name type="common">Mycoparasitic fungus</name>
    <dbReference type="NCBI Taxonomy" id="41045"/>
    <lineage>
        <taxon>Eukaryota</taxon>
        <taxon>Sar</taxon>
        <taxon>Stramenopiles</taxon>
        <taxon>Oomycota</taxon>
        <taxon>Peronosporomycetes</taxon>
        <taxon>Pythiales</taxon>
        <taxon>Pythiaceae</taxon>
        <taxon>Pythium</taxon>
    </lineage>
</organism>
<protein>
    <recommendedName>
        <fullName evidence="7">Calponin-homology (CH) domain-containing protein</fullName>
    </recommendedName>
</protein>
<dbReference type="InterPro" id="IPR056199">
    <property type="entry name" value="SPEF2_C"/>
</dbReference>
<keyword evidence="1" id="KW-0175">Coiled coil</keyword>
<dbReference type="PANTHER" id="PTHR14919">
    <property type="entry name" value="KPL2-RELATED"/>
    <property type="match status" value="1"/>
</dbReference>
<dbReference type="Pfam" id="PF24082">
    <property type="entry name" value="SPEF2_C"/>
    <property type="match status" value="1"/>
</dbReference>
<dbReference type="InterPro" id="IPR052634">
    <property type="entry name" value="Sperm_flagellar-bone_growth"/>
</dbReference>
<dbReference type="InterPro" id="IPR010441">
    <property type="entry name" value="CH_2"/>
</dbReference>
<evidence type="ECO:0000259" key="4">
    <source>
        <dbReference type="Pfam" id="PF24082"/>
    </source>
</evidence>
<dbReference type="GO" id="GO:0005737">
    <property type="term" value="C:cytoplasm"/>
    <property type="evidence" value="ECO:0007669"/>
    <property type="project" value="UniProtKB-ARBA"/>
</dbReference>
<sequence>MTSLLLQWLNDKLELHKKVKVLERDLSNGYIYAEILRLHGLEKHMDRYEDSDVMAVRVQNLERLDKTLTKIPGIGSLSTATKRAILMEDRSSIQQLLLRIKEYLESRRKKISPEQQRLQNVETRVMEPRKTVPGPQIRDVDERFVEETANQYHPTEVGFHKEINMAVHLRKFPQAQWNAENELIKHQSQMANGKANASAQNMHSLRTHLREKHTFMQQWDLERLEKWQATQRLFLKAEHDELRLELSLEERKKRFDAARTNVIQADAAEGVEFSEKNFNRLGLGGTAGGAEPVLRAIPTSDPGSLAHLSDLEKRVADLNFRPSNNVKMMKELRARRKAQLAAEKDRRVHRMMALNDARALTTPGNPSTTSPDIVEREQSRDVADEREPRVDPASVHDIVVKAYEQYFEANRDQLEENYTQLRNRGEQRREQDMEELERIRTEQRRDAKAHAQGIAEDAVEALIALAMMIIQDNRNTDASVKDIFLSITPSSPKRALPILCLEEQYELDQLTMMFYAGSGIWESLQSQQYEDAVVFNAPKEVESMIRCVISASASVASTTLASEDVLSTAWTSLAGSRLVSIFTADERGLAAAKRVAQEHHMECLDVDLLVDECMQHSYDPQKQADIAATWTPRQRELGAFGPKLASFRQKNTPIPEQMIVDIVVTAIMRCRSLPTEDRDDSVPEVAPSTEASCLLLNFPRSQDEAKLFEKAMIVQTNLDEENRGSQLAAFDSVSSTTPTSQEPSESSPAFVSCIDILIVLSVQPPSRPASAAAEQPQVQAQEVPSSAECRRTSSIAANSDSKKVLPIDPSGKNLLESEGTRRRELLQQAEAFLHHYTNVAYVDQTDMRDPVLCELLHLAIDEYASERLDSNSSLRFVECTSPSTLPIELASAREARRASLPAVERAVWMIQSNELVFDERAMMDFVVQLHHLGDSMVSAVKVEFAILQGVISRVVQVRQIMQRKVDEALESDSIRFKKVLDHAAVQLKQSSNQRPDRVLTQTEVDLGDLVDRQRICANRVVEQLRRASLPQSVSELVPWLNAISSICLELKEHVADAVDLLTRRFYSQFQFLACASSRGYQVQVPTVMRDGFRDAVVRFEEVCCDHGLPDSLGDDVRRMVDELLGSFDCVDELVTPSSYELHQQHVTGRLLRDFVLQIMRLMEYTSRLIERTKQVDRANAMELGDYVLHDVRLKNEIISTVMLSLRTNFQAHWPDLCPVLGYCGRDTFAHTLCRHQQSQFLSVEQIESWIGACRDVESAHLDGGFASLPLEDFIARTLEIARRDAFPSRWRDPKSLAAVAMEWSASHPRLAWRALVFSLICVQFTEFPKVEAILDYLASLVTMRRQITEEGEGGGDSFDVLSRQDFTQIPLWFEREEGKLEPREQKSIRRLLFTLFTTHDRPDAIQTLPMLLTWCVAHNADRDVETDALPSYSRGLFRAFRVITKWNALTTQQCELDLALFSVLLGFADVPADETVCLELWGTDRRGWREEEDSSFLSFCDAYDRGLARRFLAHNTLDALTQDGR</sequence>
<keyword evidence="6" id="KW-1185">Reference proteome</keyword>
<evidence type="ECO:0000313" key="5">
    <source>
        <dbReference type="EMBL" id="TMW55134.1"/>
    </source>
</evidence>
<comment type="caution">
    <text evidence="5">The sequence shown here is derived from an EMBL/GenBank/DDBJ whole genome shotgun (WGS) entry which is preliminary data.</text>
</comment>